<sequence length="38" mass="4369">MANSTLTHKTWGFVRDQEVWLCSTINPSQDNRIGFDEA</sequence>
<accession>A0A553PH44</accession>
<evidence type="ECO:0000313" key="2">
    <source>
        <dbReference type="Proteomes" id="UP000318571"/>
    </source>
</evidence>
<feature type="non-terminal residue" evidence="1">
    <location>
        <position position="38"/>
    </location>
</feature>
<gene>
    <name evidence="1" type="ORF">TCAL_15917</name>
</gene>
<organism evidence="1 2">
    <name type="scientific">Tigriopus californicus</name>
    <name type="common">Marine copepod</name>
    <dbReference type="NCBI Taxonomy" id="6832"/>
    <lineage>
        <taxon>Eukaryota</taxon>
        <taxon>Metazoa</taxon>
        <taxon>Ecdysozoa</taxon>
        <taxon>Arthropoda</taxon>
        <taxon>Crustacea</taxon>
        <taxon>Multicrustacea</taxon>
        <taxon>Hexanauplia</taxon>
        <taxon>Copepoda</taxon>
        <taxon>Harpacticoida</taxon>
        <taxon>Harpacticidae</taxon>
        <taxon>Tigriopus</taxon>
    </lineage>
</organism>
<keyword evidence="2" id="KW-1185">Reference proteome</keyword>
<dbReference type="EMBL" id="VCGU01000004">
    <property type="protein sequence ID" value="TRY76984.1"/>
    <property type="molecule type" value="Genomic_DNA"/>
</dbReference>
<reference evidence="1 2" key="1">
    <citation type="journal article" date="2018" name="Nat. Ecol. Evol.">
        <title>Genomic signatures of mitonuclear coevolution across populations of Tigriopus californicus.</title>
        <authorList>
            <person name="Barreto F.S."/>
            <person name="Watson E.T."/>
            <person name="Lima T.G."/>
            <person name="Willett C.S."/>
            <person name="Edmands S."/>
            <person name="Li W."/>
            <person name="Burton R.S."/>
        </authorList>
    </citation>
    <scope>NUCLEOTIDE SEQUENCE [LARGE SCALE GENOMIC DNA]</scope>
    <source>
        <strain evidence="1 2">San Diego</strain>
    </source>
</reference>
<dbReference type="Proteomes" id="UP000318571">
    <property type="component" value="Chromosome 5"/>
</dbReference>
<proteinExistence type="predicted"/>
<comment type="caution">
    <text evidence="1">The sequence shown here is derived from an EMBL/GenBank/DDBJ whole genome shotgun (WGS) entry which is preliminary data.</text>
</comment>
<dbReference type="AlphaFoldDB" id="A0A553PH44"/>
<name>A0A553PH44_TIGCA</name>
<protein>
    <submittedName>
        <fullName evidence="1">Uncharacterized protein</fullName>
    </submittedName>
</protein>
<evidence type="ECO:0000313" key="1">
    <source>
        <dbReference type="EMBL" id="TRY76984.1"/>
    </source>
</evidence>